<organism evidence="2 3">
    <name type="scientific">Dothidotthia symphoricarpi CBS 119687</name>
    <dbReference type="NCBI Taxonomy" id="1392245"/>
    <lineage>
        <taxon>Eukaryota</taxon>
        <taxon>Fungi</taxon>
        <taxon>Dikarya</taxon>
        <taxon>Ascomycota</taxon>
        <taxon>Pezizomycotina</taxon>
        <taxon>Dothideomycetes</taxon>
        <taxon>Pleosporomycetidae</taxon>
        <taxon>Pleosporales</taxon>
        <taxon>Dothidotthiaceae</taxon>
        <taxon>Dothidotthia</taxon>
    </lineage>
</organism>
<dbReference type="AlphaFoldDB" id="A0A6A6APM5"/>
<dbReference type="GeneID" id="54411628"/>
<dbReference type="OrthoDB" id="3681251at2759"/>
<dbReference type="Proteomes" id="UP000799771">
    <property type="component" value="Unassembled WGS sequence"/>
</dbReference>
<proteinExistence type="predicted"/>
<name>A0A6A6APM5_9PLEO</name>
<feature type="region of interest" description="Disordered" evidence="1">
    <location>
        <begin position="68"/>
        <end position="137"/>
    </location>
</feature>
<evidence type="ECO:0000313" key="2">
    <source>
        <dbReference type="EMBL" id="KAF2133108.1"/>
    </source>
</evidence>
<sequence length="329" mass="36534">MSTPADIAHVLLTLSVDPRLVKTLIKGLDEDKIAKVTEEISKRLRSRDDHEEHLCALVQVAAKSKVTELDATGSSSDPTTQTTGTRTRGTASQSGNTRLFGNTNKRAAAPASQVNLPKRAKTRRNIDLDQDDHDSEEYDLGSQLLAAANSEDIEGSDDNEDEIKIEPFRHDSSLRATSLPKIIHVTGAETIIPDLEVALFVPDSAGSGEWKTIDLLTATMNHAIRAKFVENFISTASKKKDYERMVNSPKSYLYGRCLSNVTGRLNISHHTYTKARGNKDRACDFCIKTQRLCVKLVGTAKNLRLGVYPLPENLRYDATWMDMEFWISD</sequence>
<feature type="compositionally biased region" description="Polar residues" evidence="1">
    <location>
        <begin position="96"/>
        <end position="105"/>
    </location>
</feature>
<accession>A0A6A6APM5</accession>
<dbReference type="EMBL" id="ML977499">
    <property type="protein sequence ID" value="KAF2133108.1"/>
    <property type="molecule type" value="Genomic_DNA"/>
</dbReference>
<keyword evidence="3" id="KW-1185">Reference proteome</keyword>
<evidence type="ECO:0000256" key="1">
    <source>
        <dbReference type="SAM" id="MobiDB-lite"/>
    </source>
</evidence>
<protein>
    <submittedName>
        <fullName evidence="2">Uncharacterized protein</fullName>
    </submittedName>
</protein>
<feature type="compositionally biased region" description="Low complexity" evidence="1">
    <location>
        <begin position="72"/>
        <end position="95"/>
    </location>
</feature>
<reference evidence="2" key="1">
    <citation type="journal article" date="2020" name="Stud. Mycol.">
        <title>101 Dothideomycetes genomes: a test case for predicting lifestyles and emergence of pathogens.</title>
        <authorList>
            <person name="Haridas S."/>
            <person name="Albert R."/>
            <person name="Binder M."/>
            <person name="Bloem J."/>
            <person name="Labutti K."/>
            <person name="Salamov A."/>
            <person name="Andreopoulos B."/>
            <person name="Baker S."/>
            <person name="Barry K."/>
            <person name="Bills G."/>
            <person name="Bluhm B."/>
            <person name="Cannon C."/>
            <person name="Castanera R."/>
            <person name="Culley D."/>
            <person name="Daum C."/>
            <person name="Ezra D."/>
            <person name="Gonzalez J."/>
            <person name="Henrissat B."/>
            <person name="Kuo A."/>
            <person name="Liang C."/>
            <person name="Lipzen A."/>
            <person name="Lutzoni F."/>
            <person name="Magnuson J."/>
            <person name="Mondo S."/>
            <person name="Nolan M."/>
            <person name="Ohm R."/>
            <person name="Pangilinan J."/>
            <person name="Park H.-J."/>
            <person name="Ramirez L."/>
            <person name="Alfaro M."/>
            <person name="Sun H."/>
            <person name="Tritt A."/>
            <person name="Yoshinaga Y."/>
            <person name="Zwiers L.-H."/>
            <person name="Turgeon B."/>
            <person name="Goodwin S."/>
            <person name="Spatafora J."/>
            <person name="Crous P."/>
            <person name="Grigoriev I."/>
        </authorList>
    </citation>
    <scope>NUCLEOTIDE SEQUENCE</scope>
    <source>
        <strain evidence="2">CBS 119687</strain>
    </source>
</reference>
<feature type="compositionally biased region" description="Acidic residues" evidence="1">
    <location>
        <begin position="128"/>
        <end position="137"/>
    </location>
</feature>
<dbReference type="RefSeq" id="XP_033527495.1">
    <property type="nucleotide sequence ID" value="XM_033671196.1"/>
</dbReference>
<gene>
    <name evidence="2" type="ORF">P153DRAFT_392965</name>
</gene>
<evidence type="ECO:0000313" key="3">
    <source>
        <dbReference type="Proteomes" id="UP000799771"/>
    </source>
</evidence>